<feature type="region of interest" description="Disordered" evidence="4">
    <location>
        <begin position="28"/>
        <end position="50"/>
    </location>
</feature>
<proteinExistence type="inferred from homology"/>
<dbReference type="SUPFAM" id="SSF143034">
    <property type="entry name" value="L35p-like"/>
    <property type="match status" value="1"/>
</dbReference>
<evidence type="ECO:0000256" key="2">
    <source>
        <dbReference type="ARBA" id="ARBA00022980"/>
    </source>
</evidence>
<dbReference type="GO" id="GO:0005840">
    <property type="term" value="C:ribosome"/>
    <property type="evidence" value="ECO:0007669"/>
    <property type="project" value="UniProtKB-KW"/>
</dbReference>
<evidence type="ECO:0000313" key="5">
    <source>
        <dbReference type="EMBL" id="CBJ30640.1"/>
    </source>
</evidence>
<accession>D7FQT0</accession>
<keyword evidence="6" id="KW-1185">Reference proteome</keyword>
<dbReference type="GO" id="GO:1990904">
    <property type="term" value="C:ribonucleoprotein complex"/>
    <property type="evidence" value="ECO:0007669"/>
    <property type="project" value="UniProtKB-KW"/>
</dbReference>
<dbReference type="GO" id="GO:0006412">
    <property type="term" value="P:translation"/>
    <property type="evidence" value="ECO:0007669"/>
    <property type="project" value="InterPro"/>
</dbReference>
<dbReference type="InterPro" id="IPR021137">
    <property type="entry name" value="Ribosomal_bL35-like"/>
</dbReference>
<dbReference type="Proteomes" id="UP000002630">
    <property type="component" value="Linkage Group LG19"/>
</dbReference>
<evidence type="ECO:0000313" key="6">
    <source>
        <dbReference type="Proteomes" id="UP000002630"/>
    </source>
</evidence>
<sequence>MDGEGVAQIAAMAGLEVSSVKKRVRITGSGNLKRGQSGMRHITGPKPRSRLRSLGQTKLILGKQKKKVLWMLGG</sequence>
<keyword evidence="3" id="KW-0687">Ribonucleoprotein</keyword>
<reference evidence="5 6" key="1">
    <citation type="journal article" date="2010" name="Nature">
        <title>The Ectocarpus genome and the independent evolution of multicellularity in brown algae.</title>
        <authorList>
            <person name="Cock J.M."/>
            <person name="Sterck L."/>
            <person name="Rouze P."/>
            <person name="Scornet D."/>
            <person name="Allen A.E."/>
            <person name="Amoutzias G."/>
            <person name="Anthouard V."/>
            <person name="Artiguenave F."/>
            <person name="Aury J.M."/>
            <person name="Badger J.H."/>
            <person name="Beszteri B."/>
            <person name="Billiau K."/>
            <person name="Bonnet E."/>
            <person name="Bothwell J.H."/>
            <person name="Bowler C."/>
            <person name="Boyen C."/>
            <person name="Brownlee C."/>
            <person name="Carrano C.J."/>
            <person name="Charrier B."/>
            <person name="Cho G.Y."/>
            <person name="Coelho S.M."/>
            <person name="Collen J."/>
            <person name="Corre E."/>
            <person name="Da Silva C."/>
            <person name="Delage L."/>
            <person name="Delaroque N."/>
            <person name="Dittami S.M."/>
            <person name="Doulbeau S."/>
            <person name="Elias M."/>
            <person name="Farnham G."/>
            <person name="Gachon C.M."/>
            <person name="Gschloessl B."/>
            <person name="Heesch S."/>
            <person name="Jabbari K."/>
            <person name="Jubin C."/>
            <person name="Kawai H."/>
            <person name="Kimura K."/>
            <person name="Kloareg B."/>
            <person name="Kupper F.C."/>
            <person name="Lang D."/>
            <person name="Le Bail A."/>
            <person name="Leblanc C."/>
            <person name="Lerouge P."/>
            <person name="Lohr M."/>
            <person name="Lopez P.J."/>
            <person name="Martens C."/>
            <person name="Maumus F."/>
            <person name="Michel G."/>
            <person name="Miranda-Saavedra D."/>
            <person name="Morales J."/>
            <person name="Moreau H."/>
            <person name="Motomura T."/>
            <person name="Nagasato C."/>
            <person name="Napoli C.A."/>
            <person name="Nelson D.R."/>
            <person name="Nyvall-Collen P."/>
            <person name="Peters A.F."/>
            <person name="Pommier C."/>
            <person name="Potin P."/>
            <person name="Poulain J."/>
            <person name="Quesneville H."/>
            <person name="Read B."/>
            <person name="Rensing S.A."/>
            <person name="Ritter A."/>
            <person name="Rousvoal S."/>
            <person name="Samanta M."/>
            <person name="Samson G."/>
            <person name="Schroeder D.C."/>
            <person name="Segurens B."/>
            <person name="Strittmatter M."/>
            <person name="Tonon T."/>
            <person name="Tregear J.W."/>
            <person name="Valentin K."/>
            <person name="von Dassow P."/>
            <person name="Yamagishi T."/>
            <person name="Van de Peer Y."/>
            <person name="Wincker P."/>
        </authorList>
    </citation>
    <scope>NUCLEOTIDE SEQUENCE [LARGE SCALE GENOMIC DNA]</scope>
    <source>
        <strain evidence="6">Ec32 / CCAP1310/4</strain>
    </source>
</reference>
<comment type="similarity">
    <text evidence="1">Belongs to the bacterial ribosomal protein bL35 family.</text>
</comment>
<keyword evidence="2" id="KW-0689">Ribosomal protein</keyword>
<dbReference type="InParanoid" id="D7FQT0"/>
<organism evidence="5 6">
    <name type="scientific">Ectocarpus siliculosus</name>
    <name type="common">Brown alga</name>
    <name type="synonym">Conferva siliculosa</name>
    <dbReference type="NCBI Taxonomy" id="2880"/>
    <lineage>
        <taxon>Eukaryota</taxon>
        <taxon>Sar</taxon>
        <taxon>Stramenopiles</taxon>
        <taxon>Ochrophyta</taxon>
        <taxon>PX clade</taxon>
        <taxon>Phaeophyceae</taxon>
        <taxon>Ectocarpales</taxon>
        <taxon>Ectocarpaceae</taxon>
        <taxon>Ectocarpus</taxon>
    </lineage>
</organism>
<name>D7FQT0_ECTSI</name>
<dbReference type="InterPro" id="IPR037229">
    <property type="entry name" value="Ribosomal_bL35_sf"/>
</dbReference>
<evidence type="ECO:0000256" key="4">
    <source>
        <dbReference type="SAM" id="MobiDB-lite"/>
    </source>
</evidence>
<dbReference type="EMBL" id="FN649744">
    <property type="protein sequence ID" value="CBJ30640.1"/>
    <property type="molecule type" value="Genomic_DNA"/>
</dbReference>
<protein>
    <recommendedName>
        <fullName evidence="7">50S ribosomal protein L35</fullName>
    </recommendedName>
</protein>
<evidence type="ECO:0000256" key="1">
    <source>
        <dbReference type="ARBA" id="ARBA00006598"/>
    </source>
</evidence>
<dbReference type="AlphaFoldDB" id="D7FQT0"/>
<dbReference type="Gene3D" id="4.10.410.60">
    <property type="match status" value="1"/>
</dbReference>
<dbReference type="Pfam" id="PF01632">
    <property type="entry name" value="Ribosomal_L35p"/>
    <property type="match status" value="1"/>
</dbReference>
<dbReference type="EMBL" id="FN648385">
    <property type="protein sequence ID" value="CBJ30640.1"/>
    <property type="molecule type" value="Genomic_DNA"/>
</dbReference>
<evidence type="ECO:0008006" key="7">
    <source>
        <dbReference type="Google" id="ProtNLM"/>
    </source>
</evidence>
<dbReference type="GO" id="GO:0003735">
    <property type="term" value="F:structural constituent of ribosome"/>
    <property type="evidence" value="ECO:0007669"/>
    <property type="project" value="InterPro"/>
</dbReference>
<evidence type="ECO:0000256" key="3">
    <source>
        <dbReference type="ARBA" id="ARBA00023274"/>
    </source>
</evidence>
<gene>
    <name evidence="5" type="ORF">Esi_0208_0001</name>
</gene>
<dbReference type="OrthoDB" id="10341859at2759"/>